<dbReference type="SUPFAM" id="SSF52047">
    <property type="entry name" value="RNI-like"/>
    <property type="match status" value="1"/>
</dbReference>
<protein>
    <submittedName>
        <fullName evidence="2">Uncharacterized protein</fullName>
    </submittedName>
</protein>
<dbReference type="OrthoDB" id="2439872at2759"/>
<dbReference type="GeneID" id="33568230"/>
<evidence type="ECO:0000256" key="1">
    <source>
        <dbReference type="SAM" id="MobiDB-lite"/>
    </source>
</evidence>
<sequence>MDEYQMFEQRGVQELVRVSFDEDGLPCIFLHNIEFVFPNVKTISSYGMRIPYVTDMFHIPKQPLRIPYYENRVLDIESGNSELEWSRDATAARIAAAAASVPYVNTVHTNPIPGILDLNLDIDSKTDNSHPAETGNLDIEDFFDMVESEASVNDEEAEREEEEEEKPLSKRLRSPSLITDSTRGPSLVSVSVTPSITTTEGSSLTMISPRTVQSITLEPIPENGFYTRELITAPNQTPRNPSFVTSPLATTLDPIATYPLSAPNESQSGLLPPPSYEPVDTGLFQLRALHEVHRIPVTAIDDPAERHLVFDRIEIIKRISRTILTQKYGAESCAHPPLFVLLPEYPLQWISQDILHNKMRLYFLCDCCEHEIYDDDNTYRRPGQMRYKRNVHIDESKGFEIRIDQSPDQMLIIKFGHYILSLLRMLQYGVSLDEIFVPAAFDRMVSPNTGTAAIAATAKRETNPELFIKLKQSVEKSIAFMEALLGDDYDEEAAEAIHRLDTNDFRLLDAIVKRPPYTQPWDTVCSTHTALYSSTPKGTSMMPLNPDIAACGTHIKGSGLYQVLGVDGQVHWACKKYYTRHHKDLDQIFSKKLELLQTTFDPYTRSSVFVGISESHLNTRMVTVSQIRALLRIDITIDWDFHMSQVKTLADLLRQEATTVSTIAIRLSKQVSPLTWRKHLPALGGNEQQPISAIVGLMKNRKIRHVILEGNIDLMSVPNISTMDFSNLDILNIMKIGNRGLAYNGSSSSSIHSNENSDSSSIISSTIRNTLHETYIPELLSFMQAFSLLTELSLGFNDAIPGHIRILQACISSQRRLKRLDLFRVLGPKLNTDALNDGYHGEASVNCKLELSANISTSRVVRLFLAECKTTTEGKVRLLEALEDFLTDEGSHLEDLELRFVGFNDKHAHALELGTRPLSGSHQCRLRRLVIHGNGLEYGGALALRRVLGRATLPSKLDQEPFTDNNVFPSTAAPSPASLHSYRLDSLSFGVILEEPTLIHLELCSIDSLKDPDWANLLSELTLQRVITLDLQGVGFGDRAMAVLAASVSAEKALSPPSPPLSPMDVASAFMPAPSSLGASLEPPLAGSSSIPLHLQALRLSCSALSSSGVIYLKDFLSRLEHLSTLSLHGFRRVPSEDWIDIMDSVGFQWLEVIEIVSFSFDDNCARYLGERIRARNNMSENSVTVDRFGEVSESTPPAHNTAGTAENNASASASPSFTSASASTSGSGNRRKDSFSSRLFNTLTPSSGLPATTISTISFKQKPKDKDMGKDAVLSLDSPTVSVIPCLNSFQKYLEIDLRYTDVSAKGLSILRRQTIDQAKKVVVRARDGENEDIYVNDIDKDEQTQLPAKPRDGSKADGRGKHMDEEKTSISPLPTSKPYYAGYIGSGGALAGAFIHSSSGSGMRRGGKDRETRGNINGNSNVNCLPQNQQPKTSTLMKLKNVFKK</sequence>
<evidence type="ECO:0000313" key="2">
    <source>
        <dbReference type="EMBL" id="ORZ26490.1"/>
    </source>
</evidence>
<feature type="compositionally biased region" description="Basic and acidic residues" evidence="1">
    <location>
        <begin position="1341"/>
        <end position="1370"/>
    </location>
</feature>
<feature type="region of interest" description="Disordered" evidence="1">
    <location>
        <begin position="1191"/>
        <end position="1235"/>
    </location>
</feature>
<keyword evidence="3" id="KW-1185">Reference proteome</keyword>
<dbReference type="Proteomes" id="UP000193648">
    <property type="component" value="Unassembled WGS sequence"/>
</dbReference>
<dbReference type="RefSeq" id="XP_021884255.1">
    <property type="nucleotide sequence ID" value="XM_022026387.1"/>
</dbReference>
<gene>
    <name evidence="2" type="ORF">BCR41DRAFT_368543</name>
</gene>
<dbReference type="Gene3D" id="3.80.10.10">
    <property type="entry name" value="Ribonuclease Inhibitor"/>
    <property type="match status" value="2"/>
</dbReference>
<dbReference type="InterPro" id="IPR032675">
    <property type="entry name" value="LRR_dom_sf"/>
</dbReference>
<feature type="region of interest" description="Disordered" evidence="1">
    <location>
        <begin position="1401"/>
        <end position="1433"/>
    </location>
</feature>
<organism evidence="2 3">
    <name type="scientific">Lobosporangium transversale</name>
    <dbReference type="NCBI Taxonomy" id="64571"/>
    <lineage>
        <taxon>Eukaryota</taxon>
        <taxon>Fungi</taxon>
        <taxon>Fungi incertae sedis</taxon>
        <taxon>Mucoromycota</taxon>
        <taxon>Mortierellomycotina</taxon>
        <taxon>Mortierellomycetes</taxon>
        <taxon>Mortierellales</taxon>
        <taxon>Mortierellaceae</taxon>
        <taxon>Lobosporangium</taxon>
    </lineage>
</organism>
<evidence type="ECO:0000313" key="3">
    <source>
        <dbReference type="Proteomes" id="UP000193648"/>
    </source>
</evidence>
<feature type="region of interest" description="Disordered" evidence="1">
    <location>
        <begin position="1341"/>
        <end position="1374"/>
    </location>
</feature>
<proteinExistence type="predicted"/>
<dbReference type="InParanoid" id="A0A1Y2GW06"/>
<name>A0A1Y2GW06_9FUNG</name>
<feature type="region of interest" description="Disordered" evidence="1">
    <location>
        <begin position="149"/>
        <end position="191"/>
    </location>
</feature>
<feature type="compositionally biased region" description="Polar residues" evidence="1">
    <location>
        <begin position="1416"/>
        <end position="1433"/>
    </location>
</feature>
<reference evidence="2 3" key="1">
    <citation type="submission" date="2016-07" db="EMBL/GenBank/DDBJ databases">
        <title>Pervasive Adenine N6-methylation of Active Genes in Fungi.</title>
        <authorList>
            <consortium name="DOE Joint Genome Institute"/>
            <person name="Mondo S.J."/>
            <person name="Dannebaum R.O."/>
            <person name="Kuo R.C."/>
            <person name="Labutti K."/>
            <person name="Haridas S."/>
            <person name="Kuo A."/>
            <person name="Salamov A."/>
            <person name="Ahrendt S.R."/>
            <person name="Lipzen A."/>
            <person name="Sullivan W."/>
            <person name="Andreopoulos W.B."/>
            <person name="Clum A."/>
            <person name="Lindquist E."/>
            <person name="Daum C."/>
            <person name="Ramamoorthy G.K."/>
            <person name="Gryganskyi A."/>
            <person name="Culley D."/>
            <person name="Magnuson J.K."/>
            <person name="James T.Y."/>
            <person name="O'Malley M.A."/>
            <person name="Stajich J.E."/>
            <person name="Spatafora J.W."/>
            <person name="Visel A."/>
            <person name="Grigoriev I.V."/>
        </authorList>
    </citation>
    <scope>NUCLEOTIDE SEQUENCE [LARGE SCALE GENOMIC DNA]</scope>
    <source>
        <strain evidence="2 3">NRRL 3116</strain>
    </source>
</reference>
<accession>A0A1Y2GW06</accession>
<comment type="caution">
    <text evidence="2">The sequence shown here is derived from an EMBL/GenBank/DDBJ whole genome shotgun (WGS) entry which is preliminary data.</text>
</comment>
<dbReference type="EMBL" id="MCFF01000007">
    <property type="protein sequence ID" value="ORZ26490.1"/>
    <property type="molecule type" value="Genomic_DNA"/>
</dbReference>
<feature type="compositionally biased region" description="Low complexity" evidence="1">
    <location>
        <begin position="1201"/>
        <end position="1229"/>
    </location>
</feature>
<feature type="compositionally biased region" description="Acidic residues" evidence="1">
    <location>
        <begin position="149"/>
        <end position="165"/>
    </location>
</feature>